<keyword evidence="13 14" id="KW-0326">Glycosidase</keyword>
<evidence type="ECO:0000256" key="7">
    <source>
        <dbReference type="ARBA" id="ARBA00022723"/>
    </source>
</evidence>
<dbReference type="GO" id="GO:0006284">
    <property type="term" value="P:base-excision repair"/>
    <property type="evidence" value="ECO:0007669"/>
    <property type="project" value="UniProtKB-UniRule"/>
</dbReference>
<keyword evidence="12" id="KW-0234">DNA repair</keyword>
<evidence type="ECO:0000256" key="4">
    <source>
        <dbReference type="ARBA" id="ARBA00012045"/>
    </source>
</evidence>
<evidence type="ECO:0000256" key="1">
    <source>
        <dbReference type="ARBA" id="ARBA00000843"/>
    </source>
</evidence>
<dbReference type="Gene3D" id="3.90.79.10">
    <property type="entry name" value="Nucleoside Triphosphate Pyrophosphohydrolase"/>
    <property type="match status" value="1"/>
</dbReference>
<evidence type="ECO:0000256" key="10">
    <source>
        <dbReference type="ARBA" id="ARBA00023004"/>
    </source>
</evidence>
<proteinExistence type="inferred from homology"/>
<comment type="function">
    <text evidence="2">Adenine glycosylase active on G-A mispairs. MutY also corrects error-prone DNA synthesis past GO lesions which are due to the oxidatively damaged form of guanine: 7,8-dihydro-8-oxoguanine (8-oxo-dGTP).</text>
</comment>
<dbReference type="Pfam" id="PF10576">
    <property type="entry name" value="EndIII_4Fe-2S"/>
    <property type="match status" value="1"/>
</dbReference>
<protein>
    <recommendedName>
        <fullName evidence="5 14">Adenine DNA glycosylase</fullName>
        <ecNumber evidence="4 14">3.2.2.31</ecNumber>
    </recommendedName>
</protein>
<feature type="domain" description="HhH-GPD" evidence="15">
    <location>
        <begin position="39"/>
        <end position="189"/>
    </location>
</feature>
<dbReference type="InterPro" id="IPR015797">
    <property type="entry name" value="NUDIX_hydrolase-like_dom_sf"/>
</dbReference>
<dbReference type="EMBL" id="CP073754">
    <property type="protein sequence ID" value="QWF72434.1"/>
    <property type="molecule type" value="Genomic_DNA"/>
</dbReference>
<dbReference type="Pfam" id="PF00730">
    <property type="entry name" value="HhH-GPD"/>
    <property type="match status" value="1"/>
</dbReference>
<dbReference type="InterPro" id="IPR004035">
    <property type="entry name" value="Endouclease-III_FeS-bd_BS"/>
</dbReference>
<gene>
    <name evidence="16" type="primary">mutY</name>
    <name evidence="16" type="ORF">KEF85_00205</name>
</gene>
<dbReference type="Pfam" id="PF14815">
    <property type="entry name" value="NUDIX_4"/>
    <property type="match status" value="1"/>
</dbReference>
<dbReference type="GO" id="GO:0000701">
    <property type="term" value="F:purine-specific mismatch base pair DNA N-glycosylase activity"/>
    <property type="evidence" value="ECO:0007669"/>
    <property type="project" value="UniProtKB-EC"/>
</dbReference>
<comment type="similarity">
    <text evidence="3 14">Belongs to the Nth/MutY family.</text>
</comment>
<dbReference type="Gene3D" id="1.10.1670.10">
    <property type="entry name" value="Helix-hairpin-Helix base-excision DNA repair enzymes (C-terminal)"/>
    <property type="match status" value="1"/>
</dbReference>
<dbReference type="CDD" id="cd00056">
    <property type="entry name" value="ENDO3c"/>
    <property type="match status" value="1"/>
</dbReference>
<dbReference type="InterPro" id="IPR029119">
    <property type="entry name" value="MutY_C"/>
</dbReference>
<comment type="catalytic activity">
    <reaction evidence="1 14">
        <text>Hydrolyzes free adenine bases from 7,8-dihydro-8-oxoguanine:adenine mismatched double-stranded DNA, leaving an apurinic site.</text>
        <dbReference type="EC" id="3.2.2.31"/>
    </reaction>
</comment>
<dbReference type="GO" id="GO:0034039">
    <property type="term" value="F:8-oxo-7,8-dihydroguanine DNA N-glycosylase activity"/>
    <property type="evidence" value="ECO:0007669"/>
    <property type="project" value="TreeGrafter"/>
</dbReference>
<dbReference type="GO" id="GO:0046872">
    <property type="term" value="F:metal ion binding"/>
    <property type="evidence" value="ECO:0007669"/>
    <property type="project" value="UniProtKB-UniRule"/>
</dbReference>
<dbReference type="GO" id="GO:0032357">
    <property type="term" value="F:oxidized purine DNA binding"/>
    <property type="evidence" value="ECO:0007669"/>
    <property type="project" value="TreeGrafter"/>
</dbReference>
<evidence type="ECO:0000256" key="11">
    <source>
        <dbReference type="ARBA" id="ARBA00023014"/>
    </source>
</evidence>
<dbReference type="InterPro" id="IPR023170">
    <property type="entry name" value="HhH_base_excis_C"/>
</dbReference>
<dbReference type="KEGG" id="mpad:KEF85_00205"/>
<evidence type="ECO:0000256" key="13">
    <source>
        <dbReference type="ARBA" id="ARBA00023295"/>
    </source>
</evidence>
<dbReference type="InterPro" id="IPR003265">
    <property type="entry name" value="HhH-GPD_domain"/>
</dbReference>
<reference evidence="16" key="1">
    <citation type="submission" date="2021-04" db="EMBL/GenBank/DDBJ databases">
        <title>Draft genome sequence data of methanotrophic Methylovulum sp. strain S1L and Methylomonas sp. strain S2AM isolated from boreal lake water columns.</title>
        <authorList>
            <person name="Rissanen A.J."/>
            <person name="Mangayil R."/>
            <person name="Svenning M.M."/>
            <person name="Khanongnuch R."/>
        </authorList>
    </citation>
    <scope>NUCLEOTIDE SEQUENCE</scope>
    <source>
        <strain evidence="16">S2AM</strain>
    </source>
</reference>
<dbReference type="PANTHER" id="PTHR42944:SF1">
    <property type="entry name" value="ADENINE DNA GLYCOSYLASE"/>
    <property type="match status" value="1"/>
</dbReference>
<keyword evidence="9" id="KW-0378">Hydrolase</keyword>
<evidence type="ECO:0000256" key="8">
    <source>
        <dbReference type="ARBA" id="ARBA00022763"/>
    </source>
</evidence>
<dbReference type="SUPFAM" id="SSF48150">
    <property type="entry name" value="DNA-glycosylase"/>
    <property type="match status" value="1"/>
</dbReference>
<dbReference type="GO" id="GO:0006298">
    <property type="term" value="P:mismatch repair"/>
    <property type="evidence" value="ECO:0007669"/>
    <property type="project" value="TreeGrafter"/>
</dbReference>
<dbReference type="PROSITE" id="PS01155">
    <property type="entry name" value="ENDONUCLEASE_III_2"/>
    <property type="match status" value="1"/>
</dbReference>
<evidence type="ECO:0000256" key="12">
    <source>
        <dbReference type="ARBA" id="ARBA00023204"/>
    </source>
</evidence>
<name>A0A975MRI6_9GAMM</name>
<dbReference type="GO" id="GO:0051539">
    <property type="term" value="F:4 iron, 4 sulfur cluster binding"/>
    <property type="evidence" value="ECO:0007669"/>
    <property type="project" value="UniProtKB-UniRule"/>
</dbReference>
<evidence type="ECO:0000313" key="16">
    <source>
        <dbReference type="EMBL" id="QWF72434.1"/>
    </source>
</evidence>
<dbReference type="Pfam" id="PF00633">
    <property type="entry name" value="HHH"/>
    <property type="match status" value="1"/>
</dbReference>
<dbReference type="PROSITE" id="PS00764">
    <property type="entry name" value="ENDONUCLEASE_III_1"/>
    <property type="match status" value="1"/>
</dbReference>
<keyword evidence="10 14" id="KW-0408">Iron</keyword>
<evidence type="ECO:0000256" key="5">
    <source>
        <dbReference type="ARBA" id="ARBA00022023"/>
    </source>
</evidence>
<evidence type="ECO:0000256" key="2">
    <source>
        <dbReference type="ARBA" id="ARBA00002933"/>
    </source>
</evidence>
<keyword evidence="8 14" id="KW-0227">DNA damage</keyword>
<dbReference type="NCBIfam" id="TIGR01084">
    <property type="entry name" value="mutY"/>
    <property type="match status" value="1"/>
</dbReference>
<dbReference type="InterPro" id="IPR003651">
    <property type="entry name" value="Endonuclease3_FeS-loop_motif"/>
</dbReference>
<dbReference type="CDD" id="cd03431">
    <property type="entry name" value="NUDIX_DNA_Glycosylase_C-MutY"/>
    <property type="match status" value="1"/>
</dbReference>
<dbReference type="EC" id="3.2.2.31" evidence="4 14"/>
<keyword evidence="6" id="KW-0004">4Fe-4S</keyword>
<keyword evidence="17" id="KW-1185">Reference proteome</keyword>
<dbReference type="Proteomes" id="UP000676649">
    <property type="component" value="Chromosome"/>
</dbReference>
<organism evidence="16 17">
    <name type="scientific">Methylomonas paludis</name>
    <dbReference type="NCBI Taxonomy" id="1173101"/>
    <lineage>
        <taxon>Bacteria</taxon>
        <taxon>Pseudomonadati</taxon>
        <taxon>Pseudomonadota</taxon>
        <taxon>Gammaproteobacteria</taxon>
        <taxon>Methylococcales</taxon>
        <taxon>Methylococcaceae</taxon>
        <taxon>Methylomonas</taxon>
    </lineage>
</organism>
<dbReference type="SMART" id="SM00478">
    <property type="entry name" value="ENDO3c"/>
    <property type="match status" value="1"/>
</dbReference>
<evidence type="ECO:0000256" key="3">
    <source>
        <dbReference type="ARBA" id="ARBA00008343"/>
    </source>
</evidence>
<evidence type="ECO:0000256" key="6">
    <source>
        <dbReference type="ARBA" id="ARBA00022485"/>
    </source>
</evidence>
<dbReference type="InterPro" id="IPR011257">
    <property type="entry name" value="DNA_glycosylase"/>
</dbReference>
<dbReference type="Gene3D" id="1.10.340.30">
    <property type="entry name" value="Hypothetical protein, domain 2"/>
    <property type="match status" value="1"/>
</dbReference>
<dbReference type="SUPFAM" id="SSF55811">
    <property type="entry name" value="Nudix"/>
    <property type="match status" value="1"/>
</dbReference>
<dbReference type="InterPro" id="IPR004036">
    <property type="entry name" value="Endonuclease-III-like_CS2"/>
</dbReference>
<dbReference type="PANTHER" id="PTHR42944">
    <property type="entry name" value="ADENINE DNA GLYCOSYLASE"/>
    <property type="match status" value="1"/>
</dbReference>
<dbReference type="InterPro" id="IPR044298">
    <property type="entry name" value="MIG/MutY"/>
</dbReference>
<comment type="cofactor">
    <cofactor evidence="14">
        <name>[4Fe-4S] cluster</name>
        <dbReference type="ChEBI" id="CHEBI:49883"/>
    </cofactor>
    <text evidence="14">Binds 1 [4Fe-4S] cluster.</text>
</comment>
<dbReference type="InterPro" id="IPR000445">
    <property type="entry name" value="HhH_motif"/>
</dbReference>
<sequence>MSPAEFQALLLSWFAEHGRKDLPWQQAISPYRVWLSEIMLQQTQVSSVIPYFLRFTERFPNLHSLAAAELDEVLLYWSGLGYYARARNLHKTARLVVADGGEFPENITELSALPGIGRSTAGAILSIACGQYQAILDGNVKRVFARFHAVRGWPGQAKVAERLWEISQRYTAPLNTGAYTQAIMDLGATLCTRSKPKCEICPVASACLALAEGLVNTLPEAKPRKALPVKQIFFLILSDPEQRILLEKRPPSGIWGGLWSLPEFAELAQLRDWCRQLGADIAGLQILPAQRHTFSHYHLDYTPVSANLINPINNVMEANSRVWYKSQQIGSLGLPTPIKRLLQF</sequence>
<keyword evidence="7" id="KW-0479">Metal-binding</keyword>
<dbReference type="NCBIfam" id="NF008132">
    <property type="entry name" value="PRK10880.1"/>
    <property type="match status" value="1"/>
</dbReference>
<accession>A0A975MRI6</accession>
<evidence type="ECO:0000256" key="9">
    <source>
        <dbReference type="ARBA" id="ARBA00022801"/>
    </source>
</evidence>
<dbReference type="AlphaFoldDB" id="A0A975MRI6"/>
<evidence type="ECO:0000259" key="15">
    <source>
        <dbReference type="SMART" id="SM00478"/>
    </source>
</evidence>
<dbReference type="FunFam" id="1.10.340.30:FF:000002">
    <property type="entry name" value="Adenine DNA glycosylase"/>
    <property type="match status" value="1"/>
</dbReference>
<evidence type="ECO:0000256" key="14">
    <source>
        <dbReference type="RuleBase" id="RU365096"/>
    </source>
</evidence>
<evidence type="ECO:0000313" key="17">
    <source>
        <dbReference type="Proteomes" id="UP000676649"/>
    </source>
</evidence>
<keyword evidence="11" id="KW-0411">Iron-sulfur</keyword>
<dbReference type="InterPro" id="IPR005760">
    <property type="entry name" value="A/G_AdeGlyc_MutY"/>
</dbReference>
<dbReference type="GO" id="GO:0035485">
    <property type="term" value="F:adenine/guanine mispair binding"/>
    <property type="evidence" value="ECO:0007669"/>
    <property type="project" value="TreeGrafter"/>
</dbReference>